<comment type="subcellular location">
    <subcellularLocation>
        <location evidence="1">Membrane</location>
        <topology evidence="1">Multi-pass membrane protein</topology>
    </subcellularLocation>
</comment>
<gene>
    <name evidence="7" type="ORF">AcdelDRAFT_0665</name>
</gene>
<organism evidence="7 8">
    <name type="scientific">Acidovorax delafieldii 2AN</name>
    <dbReference type="NCBI Taxonomy" id="573060"/>
    <lineage>
        <taxon>Bacteria</taxon>
        <taxon>Pseudomonadati</taxon>
        <taxon>Pseudomonadota</taxon>
        <taxon>Betaproteobacteria</taxon>
        <taxon>Burkholderiales</taxon>
        <taxon>Comamonadaceae</taxon>
        <taxon>Acidovorax</taxon>
    </lineage>
</organism>
<dbReference type="Proteomes" id="UP000003856">
    <property type="component" value="Unassembled WGS sequence"/>
</dbReference>
<keyword evidence="3 6" id="KW-0812">Transmembrane</keyword>
<feature type="transmembrane region" description="Helical" evidence="6">
    <location>
        <begin position="63"/>
        <end position="85"/>
    </location>
</feature>
<sequence>MHPTLFQNRVFLILLTLVTLAFGAILWQFHGAVFWGVVLAILFTPFHRKLLRRMPGSPNLAALATLGLCLVIVILPMTLISLSLVQEATGIYDRLKSGQLNFGQYLQQILDAMPAWAAGLLDRFNLTTLGELQEKLSSVAVQASQFFATKALSIGQNTLEFVVGFGVMLYLLFFLLRDGSALAARINRATPLDTEHKRQLASKFTTVIRATVKGNIVVAASQGALGGLIFWILGIQGPVLWGVAMAFLSLLPAVGAGLVWGPVALYFLATGAVWQGVVLALYGVGVIGLVDNILRPLLVGKDTKMPDYVVLISTLGGMALFGLTGFVIGPAIAALFIASWDLFAPPDSPAGPSNSER</sequence>
<dbReference type="PANTHER" id="PTHR21716">
    <property type="entry name" value="TRANSMEMBRANE PROTEIN"/>
    <property type="match status" value="1"/>
</dbReference>
<evidence type="ECO:0000313" key="8">
    <source>
        <dbReference type="Proteomes" id="UP000003856"/>
    </source>
</evidence>
<feature type="transmembrane region" description="Helical" evidence="6">
    <location>
        <begin position="310"/>
        <end position="338"/>
    </location>
</feature>
<dbReference type="RefSeq" id="WP_005793378.1">
    <property type="nucleotide sequence ID" value="NZ_ACQT01000010.1"/>
</dbReference>
<reference evidence="7 8" key="1">
    <citation type="submission" date="2009-05" db="EMBL/GenBank/DDBJ databases">
        <title>The draft genome of Acidovorax delafieldii 2AN.</title>
        <authorList>
            <consortium name="US DOE Joint Genome Institute (JGI-PGF)"/>
            <person name="Lucas S."/>
            <person name="Copeland A."/>
            <person name="Lapidus A."/>
            <person name="Glavina del Rio T."/>
            <person name="Tice H."/>
            <person name="Bruce D."/>
            <person name="Goodwin L."/>
            <person name="Pitluck S."/>
            <person name="Larimer F."/>
            <person name="Land M.L."/>
            <person name="Hauser L."/>
            <person name="Shelobolina E.S."/>
            <person name="Picardal F."/>
            <person name="Roden E."/>
            <person name="Emerson D."/>
        </authorList>
    </citation>
    <scope>NUCLEOTIDE SEQUENCE [LARGE SCALE GENOMIC DNA]</scope>
    <source>
        <strain evidence="7 8">2AN</strain>
    </source>
</reference>
<dbReference type="InterPro" id="IPR002549">
    <property type="entry name" value="AI-2E-like"/>
</dbReference>
<dbReference type="PANTHER" id="PTHR21716:SF4">
    <property type="entry name" value="TRANSMEMBRANE PROTEIN 245"/>
    <property type="match status" value="1"/>
</dbReference>
<evidence type="ECO:0000313" key="7">
    <source>
        <dbReference type="EMBL" id="EER61732.1"/>
    </source>
</evidence>
<feature type="transmembrane region" description="Helical" evidence="6">
    <location>
        <begin position="267"/>
        <end position="290"/>
    </location>
</feature>
<feature type="transmembrane region" description="Helical" evidence="6">
    <location>
        <begin position="212"/>
        <end position="233"/>
    </location>
</feature>
<proteinExistence type="inferred from homology"/>
<keyword evidence="5 6" id="KW-0472">Membrane</keyword>
<feature type="transmembrane region" description="Helical" evidence="6">
    <location>
        <begin position="239"/>
        <end position="260"/>
    </location>
</feature>
<dbReference type="AlphaFoldDB" id="C5T185"/>
<evidence type="ECO:0000256" key="4">
    <source>
        <dbReference type="ARBA" id="ARBA00022989"/>
    </source>
</evidence>
<dbReference type="PATRIC" id="fig|573060.9.peg.4502"/>
<evidence type="ECO:0000256" key="6">
    <source>
        <dbReference type="SAM" id="Phobius"/>
    </source>
</evidence>
<evidence type="ECO:0000256" key="2">
    <source>
        <dbReference type="ARBA" id="ARBA00009773"/>
    </source>
</evidence>
<comment type="similarity">
    <text evidence="2">Belongs to the autoinducer-2 exporter (AI-2E) (TC 2.A.86) family.</text>
</comment>
<protein>
    <recommendedName>
        <fullName evidence="9">AI-2E family transporter</fullName>
    </recommendedName>
</protein>
<dbReference type="OrthoDB" id="106838at2"/>
<accession>C5T185</accession>
<feature type="transmembrane region" description="Helical" evidence="6">
    <location>
        <begin position="33"/>
        <end position="51"/>
    </location>
</feature>
<dbReference type="Pfam" id="PF01594">
    <property type="entry name" value="AI-2E_transport"/>
    <property type="match status" value="1"/>
</dbReference>
<dbReference type="GO" id="GO:0016020">
    <property type="term" value="C:membrane"/>
    <property type="evidence" value="ECO:0007669"/>
    <property type="project" value="UniProtKB-SubCell"/>
</dbReference>
<evidence type="ECO:0000256" key="1">
    <source>
        <dbReference type="ARBA" id="ARBA00004141"/>
    </source>
</evidence>
<name>C5T185_ACIDE</name>
<feature type="transmembrane region" description="Helical" evidence="6">
    <location>
        <begin position="158"/>
        <end position="176"/>
    </location>
</feature>
<evidence type="ECO:0008006" key="9">
    <source>
        <dbReference type="Google" id="ProtNLM"/>
    </source>
</evidence>
<evidence type="ECO:0000256" key="5">
    <source>
        <dbReference type="ARBA" id="ARBA00023136"/>
    </source>
</evidence>
<keyword evidence="4 6" id="KW-1133">Transmembrane helix</keyword>
<keyword evidence="8" id="KW-1185">Reference proteome</keyword>
<dbReference type="EMBL" id="ACQT01000010">
    <property type="protein sequence ID" value="EER61732.1"/>
    <property type="molecule type" value="Genomic_DNA"/>
</dbReference>
<comment type="caution">
    <text evidence="7">The sequence shown here is derived from an EMBL/GenBank/DDBJ whole genome shotgun (WGS) entry which is preliminary data.</text>
</comment>
<evidence type="ECO:0000256" key="3">
    <source>
        <dbReference type="ARBA" id="ARBA00022692"/>
    </source>
</evidence>